<comment type="similarity">
    <text evidence="4 7">Belongs to the glucosamine/galactosamine-6-phosphate isomerase family. 6-phosphogluconolactonase subfamily.</text>
</comment>
<evidence type="ECO:0000256" key="4">
    <source>
        <dbReference type="ARBA" id="ARBA00010662"/>
    </source>
</evidence>
<evidence type="ECO:0000256" key="7">
    <source>
        <dbReference type="RuleBase" id="RU365095"/>
    </source>
</evidence>
<sequence>MELKIYKDKQEVAAEFSNFFADKVNESDSLHVALSGGSTPKIVFDVLAREFGSDLDWNKVHFYWGDERCVPPTDDESNYKMTVEHLLSKIEIPEENIHRIKGENEPKGEAVRYSEVIEQYLAESNGIPAFDLVILGMGDDGHTASIFPHEIDLWHSEKTCEVAVHPDSGQRRITITGKIINAAATVAFLVTGEGKAEKVGEIVRRTGSFKDYPATLVAPTSNNLYWFLDDAAAANLS</sequence>
<comment type="pathway">
    <text evidence="3 7">Carbohydrate degradation; pentose phosphate pathway; D-ribulose 5-phosphate from D-glucose 6-phosphate (oxidative stage): step 2/3.</text>
</comment>
<proteinExistence type="inferred from homology"/>
<protein>
    <recommendedName>
        <fullName evidence="6 7">6-phosphogluconolactonase</fullName>
        <shortName evidence="7">6PGL</shortName>
        <ecNumber evidence="5 7">3.1.1.31</ecNumber>
    </recommendedName>
</protein>
<dbReference type="GO" id="GO:0017057">
    <property type="term" value="F:6-phosphogluconolactonase activity"/>
    <property type="evidence" value="ECO:0007669"/>
    <property type="project" value="UniProtKB-UniRule"/>
</dbReference>
<dbReference type="RefSeq" id="WP_121848822.1">
    <property type="nucleotide sequence ID" value="NZ_CP032050.1"/>
</dbReference>
<dbReference type="OrthoDB" id="9810967at2"/>
<reference evidence="9 10" key="1">
    <citation type="submission" date="2018-08" db="EMBL/GenBank/DDBJ databases">
        <title>The reduced genetic potential of extracellular carbohydrate catabolism in Euzebyella marina RN62, a Flavobacteriia bacterium isolated from the hadal water.</title>
        <authorList>
            <person name="Xue C."/>
        </authorList>
    </citation>
    <scope>NUCLEOTIDE SEQUENCE [LARGE SCALE GENOMIC DNA]</scope>
    <source>
        <strain evidence="9 10">RN62</strain>
    </source>
</reference>
<dbReference type="EC" id="3.1.1.31" evidence="5 7"/>
<evidence type="ECO:0000259" key="8">
    <source>
        <dbReference type="Pfam" id="PF01182"/>
    </source>
</evidence>
<accession>A0A3G2L688</accession>
<keyword evidence="10" id="KW-1185">Reference proteome</keyword>
<dbReference type="Pfam" id="PF01182">
    <property type="entry name" value="Glucosamine_iso"/>
    <property type="match status" value="1"/>
</dbReference>
<dbReference type="Proteomes" id="UP000276309">
    <property type="component" value="Chromosome"/>
</dbReference>
<dbReference type="EMBL" id="CP032050">
    <property type="protein sequence ID" value="AYN67807.1"/>
    <property type="molecule type" value="Genomic_DNA"/>
</dbReference>
<evidence type="ECO:0000256" key="6">
    <source>
        <dbReference type="ARBA" id="ARBA00020337"/>
    </source>
</evidence>
<dbReference type="InterPro" id="IPR039104">
    <property type="entry name" value="6PGL"/>
</dbReference>
<gene>
    <name evidence="7 9" type="primary">pgl</name>
    <name evidence="9" type="ORF">D1013_10705</name>
</gene>
<dbReference type="CDD" id="cd01400">
    <property type="entry name" value="6PGL"/>
    <property type="match status" value="1"/>
</dbReference>
<evidence type="ECO:0000256" key="2">
    <source>
        <dbReference type="ARBA" id="ARBA00002681"/>
    </source>
</evidence>
<dbReference type="PANTHER" id="PTHR11054:SF0">
    <property type="entry name" value="6-PHOSPHOGLUCONOLACTONASE"/>
    <property type="match status" value="1"/>
</dbReference>
<evidence type="ECO:0000256" key="5">
    <source>
        <dbReference type="ARBA" id="ARBA00013198"/>
    </source>
</evidence>
<dbReference type="KEGG" id="emar:D1013_10705"/>
<dbReference type="PANTHER" id="PTHR11054">
    <property type="entry name" value="6-PHOSPHOGLUCONOLACTONASE"/>
    <property type="match status" value="1"/>
</dbReference>
<dbReference type="Gene3D" id="3.40.50.1360">
    <property type="match status" value="1"/>
</dbReference>
<evidence type="ECO:0000313" key="10">
    <source>
        <dbReference type="Proteomes" id="UP000276309"/>
    </source>
</evidence>
<dbReference type="InterPro" id="IPR006148">
    <property type="entry name" value="Glc/Gal-6P_isomerase"/>
</dbReference>
<feature type="domain" description="Glucosamine/galactosamine-6-phosphate isomerase" evidence="8">
    <location>
        <begin position="10"/>
        <end position="226"/>
    </location>
</feature>
<dbReference type="AlphaFoldDB" id="A0A3G2L688"/>
<evidence type="ECO:0000256" key="1">
    <source>
        <dbReference type="ARBA" id="ARBA00000832"/>
    </source>
</evidence>
<dbReference type="UniPathway" id="UPA00115">
    <property type="reaction ID" value="UER00409"/>
</dbReference>
<dbReference type="InterPro" id="IPR037171">
    <property type="entry name" value="NagB/RpiA_transferase-like"/>
</dbReference>
<keyword evidence="7 9" id="KW-0378">Hydrolase</keyword>
<dbReference type="SUPFAM" id="SSF100950">
    <property type="entry name" value="NagB/RpiA/CoA transferase-like"/>
    <property type="match status" value="1"/>
</dbReference>
<dbReference type="GO" id="GO:0006098">
    <property type="term" value="P:pentose-phosphate shunt"/>
    <property type="evidence" value="ECO:0007669"/>
    <property type="project" value="UniProtKB-UniPathway"/>
</dbReference>
<evidence type="ECO:0000313" key="9">
    <source>
        <dbReference type="EMBL" id="AYN67807.1"/>
    </source>
</evidence>
<evidence type="ECO:0000256" key="3">
    <source>
        <dbReference type="ARBA" id="ARBA00004961"/>
    </source>
</evidence>
<comment type="catalytic activity">
    <reaction evidence="1 7">
        <text>6-phospho-D-glucono-1,5-lactone + H2O = 6-phospho-D-gluconate + H(+)</text>
        <dbReference type="Rhea" id="RHEA:12556"/>
        <dbReference type="ChEBI" id="CHEBI:15377"/>
        <dbReference type="ChEBI" id="CHEBI:15378"/>
        <dbReference type="ChEBI" id="CHEBI:57955"/>
        <dbReference type="ChEBI" id="CHEBI:58759"/>
        <dbReference type="EC" id="3.1.1.31"/>
    </reaction>
</comment>
<dbReference type="NCBIfam" id="TIGR01198">
    <property type="entry name" value="pgl"/>
    <property type="match status" value="1"/>
</dbReference>
<dbReference type="InterPro" id="IPR005900">
    <property type="entry name" value="6-phosphogluconolactonase_DevB"/>
</dbReference>
<comment type="function">
    <text evidence="2 7">Hydrolysis of 6-phosphogluconolactone to 6-phosphogluconate.</text>
</comment>
<name>A0A3G2L688_9FLAO</name>
<organism evidence="9 10">
    <name type="scientific">Euzebyella marina</name>
    <dbReference type="NCBI Taxonomy" id="1761453"/>
    <lineage>
        <taxon>Bacteria</taxon>
        <taxon>Pseudomonadati</taxon>
        <taxon>Bacteroidota</taxon>
        <taxon>Flavobacteriia</taxon>
        <taxon>Flavobacteriales</taxon>
        <taxon>Flavobacteriaceae</taxon>
        <taxon>Euzebyella</taxon>
    </lineage>
</organism>
<dbReference type="GO" id="GO:0005975">
    <property type="term" value="P:carbohydrate metabolic process"/>
    <property type="evidence" value="ECO:0007669"/>
    <property type="project" value="UniProtKB-UniRule"/>
</dbReference>